<keyword evidence="4" id="KW-1185">Reference proteome</keyword>
<evidence type="ECO:0000313" key="3">
    <source>
        <dbReference type="EMBL" id="KAL3114113.1"/>
    </source>
</evidence>
<dbReference type="InterPro" id="IPR000953">
    <property type="entry name" value="Chromo/chromo_shadow_dom"/>
</dbReference>
<dbReference type="Proteomes" id="UP001620626">
    <property type="component" value="Unassembled WGS sequence"/>
</dbReference>
<comment type="caution">
    <text evidence="3">The sequence shown here is derived from an EMBL/GenBank/DDBJ whole genome shotgun (WGS) entry which is preliminary data.</text>
</comment>
<protein>
    <recommendedName>
        <fullName evidence="2">Chromo domain-containing protein</fullName>
    </recommendedName>
</protein>
<evidence type="ECO:0000259" key="2">
    <source>
        <dbReference type="PROSITE" id="PS50013"/>
    </source>
</evidence>
<evidence type="ECO:0000256" key="1">
    <source>
        <dbReference type="SAM" id="MobiDB-lite"/>
    </source>
</evidence>
<feature type="region of interest" description="Disordered" evidence="1">
    <location>
        <begin position="97"/>
        <end position="138"/>
    </location>
</feature>
<reference evidence="3 4" key="1">
    <citation type="submission" date="2024-10" db="EMBL/GenBank/DDBJ databases">
        <authorList>
            <person name="Kim D."/>
        </authorList>
    </citation>
    <scope>NUCLEOTIDE SEQUENCE [LARGE SCALE GENOMIC DNA]</scope>
    <source>
        <strain evidence="3">BH-2024</strain>
    </source>
</reference>
<dbReference type="InterPro" id="IPR016197">
    <property type="entry name" value="Chromo-like_dom_sf"/>
</dbReference>
<name>A0ABD2LFX0_9BILA</name>
<dbReference type="AlphaFoldDB" id="A0ABD2LFX0"/>
<gene>
    <name evidence="3" type="ORF">niasHT_010927</name>
</gene>
<accession>A0ABD2LFX0</accession>
<dbReference type="SUPFAM" id="SSF54160">
    <property type="entry name" value="Chromo domain-like"/>
    <property type="match status" value="1"/>
</dbReference>
<dbReference type="PROSITE" id="PS50013">
    <property type="entry name" value="CHROMO_2"/>
    <property type="match status" value="1"/>
</dbReference>
<dbReference type="Gene3D" id="2.40.50.40">
    <property type="match status" value="1"/>
</dbReference>
<proteinExistence type="predicted"/>
<feature type="domain" description="Chromo" evidence="2">
    <location>
        <begin position="189"/>
        <end position="226"/>
    </location>
</feature>
<organism evidence="3 4">
    <name type="scientific">Heterodera trifolii</name>
    <dbReference type="NCBI Taxonomy" id="157864"/>
    <lineage>
        <taxon>Eukaryota</taxon>
        <taxon>Metazoa</taxon>
        <taxon>Ecdysozoa</taxon>
        <taxon>Nematoda</taxon>
        <taxon>Chromadorea</taxon>
        <taxon>Rhabditida</taxon>
        <taxon>Tylenchina</taxon>
        <taxon>Tylenchomorpha</taxon>
        <taxon>Tylenchoidea</taxon>
        <taxon>Heteroderidae</taxon>
        <taxon>Heteroderinae</taxon>
        <taxon>Heterodera</taxon>
    </lineage>
</organism>
<dbReference type="EMBL" id="JBICBT010000424">
    <property type="protein sequence ID" value="KAL3114113.1"/>
    <property type="molecule type" value="Genomic_DNA"/>
</dbReference>
<sequence>MSAPNAALQIHLYKNLLKPDTGEINVENAKNKLTSLLKKRKLDATSKNLLYNQELRRFLKLRKEIEDKPVKVELTDGSLMVFNPKQREKNRKIPTQIVHEDGEEGLDETGSIPTLEDPYATAEESDAEPTTSTPKTRPLIRPMRVGTIYDIKKAKPHRYGIKDDNEEPFDTRFYAEDLAKTRKDAETTYRIERVLKTRTRCGQKEHLVKFHGYKEPEWIKDTDIER</sequence>
<evidence type="ECO:0000313" key="4">
    <source>
        <dbReference type="Proteomes" id="UP001620626"/>
    </source>
</evidence>